<dbReference type="InterPro" id="IPR011990">
    <property type="entry name" value="TPR-like_helical_dom_sf"/>
</dbReference>
<dbReference type="Pfam" id="PF14322">
    <property type="entry name" value="SusD-like_3"/>
    <property type="match status" value="1"/>
</dbReference>
<gene>
    <name evidence="8" type="ORF">GCM10022386_08260</name>
</gene>
<evidence type="ECO:0000256" key="4">
    <source>
        <dbReference type="ARBA" id="ARBA00023136"/>
    </source>
</evidence>
<feature type="domain" description="SusD-like N-terminal" evidence="7">
    <location>
        <begin position="77"/>
        <end position="225"/>
    </location>
</feature>
<keyword evidence="5" id="KW-0998">Cell outer membrane</keyword>
<dbReference type="PROSITE" id="PS51257">
    <property type="entry name" value="PROKAR_LIPOPROTEIN"/>
    <property type="match status" value="1"/>
</dbReference>
<proteinExistence type="inferred from homology"/>
<dbReference type="Pfam" id="PF07980">
    <property type="entry name" value="SusD_RagB"/>
    <property type="match status" value="1"/>
</dbReference>
<evidence type="ECO:0000313" key="9">
    <source>
        <dbReference type="Proteomes" id="UP001500968"/>
    </source>
</evidence>
<keyword evidence="3" id="KW-0732">Signal</keyword>
<evidence type="ECO:0000256" key="1">
    <source>
        <dbReference type="ARBA" id="ARBA00004442"/>
    </source>
</evidence>
<dbReference type="InterPro" id="IPR012944">
    <property type="entry name" value="SusD_RagB_dom"/>
</dbReference>
<dbReference type="CDD" id="cd08977">
    <property type="entry name" value="SusD"/>
    <property type="match status" value="1"/>
</dbReference>
<evidence type="ECO:0000313" key="8">
    <source>
        <dbReference type="EMBL" id="GAA4027219.1"/>
    </source>
</evidence>
<accession>A0ABP7TJV3</accession>
<comment type="similarity">
    <text evidence="2">Belongs to the SusD family.</text>
</comment>
<evidence type="ECO:0000256" key="5">
    <source>
        <dbReference type="ARBA" id="ARBA00023237"/>
    </source>
</evidence>
<evidence type="ECO:0000259" key="7">
    <source>
        <dbReference type="Pfam" id="PF14322"/>
    </source>
</evidence>
<comment type="caution">
    <text evidence="8">The sequence shown here is derived from an EMBL/GenBank/DDBJ whole genome shotgun (WGS) entry which is preliminary data.</text>
</comment>
<evidence type="ECO:0000256" key="3">
    <source>
        <dbReference type="ARBA" id="ARBA00022729"/>
    </source>
</evidence>
<organism evidence="8 9">
    <name type="scientific">Flavobacterium cheonhonense</name>
    <dbReference type="NCBI Taxonomy" id="706185"/>
    <lineage>
        <taxon>Bacteria</taxon>
        <taxon>Pseudomonadati</taxon>
        <taxon>Bacteroidota</taxon>
        <taxon>Flavobacteriia</taxon>
        <taxon>Flavobacteriales</taxon>
        <taxon>Flavobacteriaceae</taxon>
        <taxon>Flavobacterium</taxon>
    </lineage>
</organism>
<keyword evidence="4" id="KW-0472">Membrane</keyword>
<dbReference type="SUPFAM" id="SSF48452">
    <property type="entry name" value="TPR-like"/>
    <property type="match status" value="1"/>
</dbReference>
<protein>
    <submittedName>
        <fullName evidence="8">RagB/SusD family nutrient uptake outer membrane protein</fullName>
    </submittedName>
</protein>
<dbReference type="InterPro" id="IPR033985">
    <property type="entry name" value="SusD-like_N"/>
</dbReference>
<name>A0ABP7TJV3_9FLAO</name>
<sequence length="458" mass="50465">MKTKIYTKILAVITLFGVLGCSDFTEVDTPQSQLTTPDVYKNVETAEAAVTDIYAHIRELGIVSGTLGGVSVLLSCYSDEMQFTSQNTDILQFYDHTMVASNGLLKPMWSNTYTEIYAANMVLEGLANSTAISAADRDRLTGEAYFLRAYLHFYLSNVFGDIPYVTTTNYVANATIGKTPADEVLQKVTVDLLLAETLLPTSYPTAERVRVNKAVATAMLARVYLYRGDWNNAVAKATAVIDNPAYVWVNNPATEFLRQSTSTILALHPGTPGLNAKDGRTFIYSSGPPSKPFLSPQFVASFEAGDLRRTNWVRTVTTAGVNWYMSYKYKKTGATPTSEEYTILLRLPEQYLIRAEAYAHLNQIPAAQADINKIRTKAGLGNTTAVTQAGLLAAVAKERKYELFTEQGHRWFDLKRTGQAATVLSPIKPNWEGTDLLFPLPASELLLNANLLPQNPGY</sequence>
<reference evidence="9" key="1">
    <citation type="journal article" date="2019" name="Int. J. Syst. Evol. Microbiol.">
        <title>The Global Catalogue of Microorganisms (GCM) 10K type strain sequencing project: providing services to taxonomists for standard genome sequencing and annotation.</title>
        <authorList>
            <consortium name="The Broad Institute Genomics Platform"/>
            <consortium name="The Broad Institute Genome Sequencing Center for Infectious Disease"/>
            <person name="Wu L."/>
            <person name="Ma J."/>
        </authorList>
    </citation>
    <scope>NUCLEOTIDE SEQUENCE [LARGE SCALE GENOMIC DNA]</scope>
    <source>
        <strain evidence="9">JCM 17064</strain>
    </source>
</reference>
<dbReference type="Gene3D" id="1.25.40.390">
    <property type="match status" value="1"/>
</dbReference>
<keyword evidence="9" id="KW-1185">Reference proteome</keyword>
<evidence type="ECO:0000259" key="6">
    <source>
        <dbReference type="Pfam" id="PF07980"/>
    </source>
</evidence>
<dbReference type="Proteomes" id="UP001500968">
    <property type="component" value="Unassembled WGS sequence"/>
</dbReference>
<evidence type="ECO:0000256" key="2">
    <source>
        <dbReference type="ARBA" id="ARBA00006275"/>
    </source>
</evidence>
<comment type="subcellular location">
    <subcellularLocation>
        <location evidence="1">Cell outer membrane</location>
    </subcellularLocation>
</comment>
<dbReference type="RefSeq" id="WP_324690458.1">
    <property type="nucleotide sequence ID" value="NZ_BAABCR010000013.1"/>
</dbReference>
<dbReference type="EMBL" id="BAABCR010000013">
    <property type="protein sequence ID" value="GAA4027219.1"/>
    <property type="molecule type" value="Genomic_DNA"/>
</dbReference>
<feature type="domain" description="RagB/SusD" evidence="6">
    <location>
        <begin position="307"/>
        <end position="458"/>
    </location>
</feature>